<dbReference type="PATRIC" id="fig|886738.10.peg.1973"/>
<feature type="domain" description="Alpha-D-phosphohexomutase alpha/beta/alpha" evidence="10">
    <location>
        <begin position="262"/>
        <end position="354"/>
    </location>
</feature>
<evidence type="ECO:0000259" key="10">
    <source>
        <dbReference type="Pfam" id="PF02880"/>
    </source>
</evidence>
<proteinExistence type="inferred from homology"/>
<keyword evidence="4" id="KW-0479">Metal-binding</keyword>
<sequence length="446" mass="49319">MPSELIKSLSEVDQMKKTISGIRGIFGDDFNLKDTLQFCNNFSSLIESKKCVIGKDTRPSGIMIKEVASAALMKNGINTYNLETVPTPVVFRESRKYGAGLVITSSHNPIEWNGIKFIIDGRGINEEELPRIIENQESLKSKIGVEEQISSSYLEDAKELIGKIENNPKIVIDIGGGAAKDFAPILLKQLGCTVSVINENLSNCTRGPDPTSDSLSDLINVTSKKEIGFAFDLDGDRLVVVRNGKKQTPDVTLGLGVAKALELGYKQFVLSIDTSISVEKFIKEKGGRVQRSKVGEANVIDLMLKTNAQAGGEGSSGGFILPEFNYCREGILTSGLISSMLGNSKFNEILNFMESYIQQREKIEVDSMFHDKVIEKVSNKFSKEYSETITQDGIKGIIDEDSWVLIRKSNTEDIIRVSAESNNVDKCNRIMKNTLELVKKCYDEIR</sequence>
<dbReference type="PRINTS" id="PR00509">
    <property type="entry name" value="PGMPMM"/>
</dbReference>
<evidence type="ECO:0000256" key="6">
    <source>
        <dbReference type="ARBA" id="ARBA00023235"/>
    </source>
</evidence>
<evidence type="ECO:0000256" key="4">
    <source>
        <dbReference type="ARBA" id="ARBA00022723"/>
    </source>
</evidence>
<protein>
    <submittedName>
        <fullName evidence="11">Phosphoglucomutase/phosphomannomutase alpha/beta/subunit</fullName>
    </submittedName>
</protein>
<evidence type="ECO:0000256" key="3">
    <source>
        <dbReference type="ARBA" id="ARBA00022553"/>
    </source>
</evidence>
<evidence type="ECO:0000256" key="5">
    <source>
        <dbReference type="ARBA" id="ARBA00022842"/>
    </source>
</evidence>
<dbReference type="SUPFAM" id="SSF53738">
    <property type="entry name" value="Phosphoglucomutase, first 3 domains"/>
    <property type="match status" value="3"/>
</dbReference>
<feature type="domain" description="Alpha-D-phosphohexomutase alpha/beta/alpha" evidence="9">
    <location>
        <begin position="152"/>
        <end position="243"/>
    </location>
</feature>
<keyword evidence="6" id="KW-0413">Isomerase</keyword>
<evidence type="ECO:0000259" key="7">
    <source>
        <dbReference type="Pfam" id="PF00408"/>
    </source>
</evidence>
<evidence type="ECO:0000259" key="8">
    <source>
        <dbReference type="Pfam" id="PF02878"/>
    </source>
</evidence>
<dbReference type="InterPro" id="IPR050060">
    <property type="entry name" value="Phosphoglucosamine_mutase"/>
</dbReference>
<dbReference type="Pfam" id="PF02880">
    <property type="entry name" value="PGM_PMM_III"/>
    <property type="match status" value="1"/>
</dbReference>
<comment type="caution">
    <text evidence="11">The sequence shown here is derived from an EMBL/GenBank/DDBJ whole genome shotgun (WGS) entry which is preliminary data.</text>
</comment>
<comment type="similarity">
    <text evidence="2">Belongs to the phosphohexose mutase family.</text>
</comment>
<reference evidence="11" key="1">
    <citation type="journal article" date="2011" name="PLoS ONE">
        <title>Genome of a low-salinity ammonia-oxidizing archaeon determined by single-cell and metagenomic analysis.</title>
        <authorList>
            <person name="Blainey P.C."/>
            <person name="Mosier A.C."/>
            <person name="Potanina A."/>
            <person name="Francis C.A."/>
            <person name="Quake S.R."/>
        </authorList>
    </citation>
    <scope>NUCLEOTIDE SEQUENCE [LARGE SCALE GENOMIC DNA]</scope>
    <source>
        <strain evidence="11">SFB1</strain>
    </source>
</reference>
<evidence type="ECO:0000313" key="11">
    <source>
        <dbReference type="EMBL" id="EGG41373.1"/>
    </source>
</evidence>
<dbReference type="InterPro" id="IPR005841">
    <property type="entry name" value="Alpha-D-phosphohexomutase_SF"/>
</dbReference>
<keyword evidence="5" id="KW-0460">Magnesium</keyword>
<name>F3KMT1_9ARCH</name>
<dbReference type="Gene3D" id="3.40.120.10">
    <property type="entry name" value="Alpha-D-Glucose-1,6-Bisphosphate, subunit A, domain 3"/>
    <property type="match status" value="3"/>
</dbReference>
<dbReference type="InterPro" id="IPR005843">
    <property type="entry name" value="A-D-PHexomutase_C"/>
</dbReference>
<dbReference type="PANTHER" id="PTHR42946:SF1">
    <property type="entry name" value="PHOSPHOGLUCOMUTASE (ALPHA-D-GLUCOSE-1,6-BISPHOSPHATE-DEPENDENT)"/>
    <property type="match status" value="1"/>
</dbReference>
<dbReference type="STRING" id="886738.Nlim_1836"/>
<dbReference type="PANTHER" id="PTHR42946">
    <property type="entry name" value="PHOSPHOHEXOSE MUTASE"/>
    <property type="match status" value="1"/>
</dbReference>
<dbReference type="GO" id="GO:0046872">
    <property type="term" value="F:metal ion binding"/>
    <property type="evidence" value="ECO:0007669"/>
    <property type="project" value="UniProtKB-KW"/>
</dbReference>
<dbReference type="InterPro" id="IPR036900">
    <property type="entry name" value="A-D-PHexomutase_C_sf"/>
</dbReference>
<dbReference type="Pfam" id="PF02879">
    <property type="entry name" value="PGM_PMM_II"/>
    <property type="match status" value="1"/>
</dbReference>
<comment type="cofactor">
    <cofactor evidence="1">
        <name>Mg(2+)</name>
        <dbReference type="ChEBI" id="CHEBI:18420"/>
    </cofactor>
</comment>
<feature type="domain" description="Alpha-D-phosphohexomutase alpha/beta/alpha" evidence="8">
    <location>
        <begin position="20"/>
        <end position="137"/>
    </location>
</feature>
<dbReference type="InterPro" id="IPR016055">
    <property type="entry name" value="A-D-PHexomutase_a/b/a-I/II/III"/>
</dbReference>
<organism evidence="11">
    <name type="scientific">Candidatus Nitrosarchaeum limnium SFB1</name>
    <dbReference type="NCBI Taxonomy" id="886738"/>
    <lineage>
        <taxon>Archaea</taxon>
        <taxon>Nitrososphaerota</taxon>
        <taxon>Nitrososphaeria</taxon>
        <taxon>Nitrosopumilales</taxon>
        <taxon>Nitrosopumilaceae</taxon>
        <taxon>Nitrosarchaeum</taxon>
    </lineage>
</organism>
<dbReference type="InterPro" id="IPR005846">
    <property type="entry name" value="A-D-PHexomutase_a/b/a-III"/>
</dbReference>
<evidence type="ECO:0000256" key="1">
    <source>
        <dbReference type="ARBA" id="ARBA00001946"/>
    </source>
</evidence>
<dbReference type="InterPro" id="IPR005844">
    <property type="entry name" value="A-D-PHexomutase_a/b/a-I"/>
</dbReference>
<dbReference type="GO" id="GO:0004615">
    <property type="term" value="F:phosphomannomutase activity"/>
    <property type="evidence" value="ECO:0007669"/>
    <property type="project" value="TreeGrafter"/>
</dbReference>
<dbReference type="AlphaFoldDB" id="F3KMT1"/>
<dbReference type="GO" id="GO:0005975">
    <property type="term" value="P:carbohydrate metabolic process"/>
    <property type="evidence" value="ECO:0007669"/>
    <property type="project" value="InterPro"/>
</dbReference>
<accession>F3KMT1</accession>
<dbReference type="Pfam" id="PF00408">
    <property type="entry name" value="PGM_PMM_IV"/>
    <property type="match status" value="1"/>
</dbReference>
<dbReference type="Pfam" id="PF02878">
    <property type="entry name" value="PGM_PMM_I"/>
    <property type="match status" value="1"/>
</dbReference>
<gene>
    <name evidence="11" type="ORF">Nlim_1836</name>
</gene>
<dbReference type="Proteomes" id="UP000004348">
    <property type="component" value="Chromosome"/>
</dbReference>
<keyword evidence="3" id="KW-0597">Phosphoprotein</keyword>
<evidence type="ECO:0000256" key="2">
    <source>
        <dbReference type="ARBA" id="ARBA00010231"/>
    </source>
</evidence>
<feature type="domain" description="Alpha-D-phosphohexomutase C-terminal" evidence="7">
    <location>
        <begin position="391"/>
        <end position="433"/>
    </location>
</feature>
<evidence type="ECO:0000259" key="9">
    <source>
        <dbReference type="Pfam" id="PF02879"/>
    </source>
</evidence>
<dbReference type="SUPFAM" id="SSF55957">
    <property type="entry name" value="Phosphoglucomutase, C-terminal domain"/>
    <property type="match status" value="1"/>
</dbReference>
<dbReference type="Gene3D" id="3.30.310.50">
    <property type="entry name" value="Alpha-D-phosphohexomutase, C-terminal domain"/>
    <property type="match status" value="1"/>
</dbReference>
<dbReference type="HOGENOM" id="CLU_016950_7_1_2"/>
<dbReference type="InterPro" id="IPR005845">
    <property type="entry name" value="A-D-PHexomutase_a/b/a-II"/>
</dbReference>
<dbReference type="EMBL" id="AEGP01000065">
    <property type="protein sequence ID" value="EGG41373.1"/>
    <property type="molecule type" value="Genomic_DNA"/>
</dbReference>